<dbReference type="InterPro" id="IPR011322">
    <property type="entry name" value="N-reg_PII-like_a/b"/>
</dbReference>
<evidence type="ECO:0000313" key="3">
    <source>
        <dbReference type="Proteomes" id="UP001396646"/>
    </source>
</evidence>
<dbReference type="SUPFAM" id="SSF54913">
    <property type="entry name" value="GlnB-like"/>
    <property type="match status" value="1"/>
</dbReference>
<dbReference type="InterPro" id="IPR003793">
    <property type="entry name" value="UPF0166"/>
</dbReference>
<dbReference type="RefSeq" id="WP_342127306.1">
    <property type="nucleotide sequence ID" value="NZ_JBCAUS010000005.1"/>
</dbReference>
<evidence type="ECO:0000256" key="1">
    <source>
        <dbReference type="ARBA" id="ARBA00010554"/>
    </source>
</evidence>
<accession>A0ABU9KXI7</accession>
<evidence type="ECO:0000313" key="2">
    <source>
        <dbReference type="EMBL" id="MEL4305663.1"/>
    </source>
</evidence>
<gene>
    <name evidence="2" type="ORF">WOA13_07480</name>
</gene>
<protein>
    <submittedName>
        <fullName evidence="2">DUF190 domain-containing protein</fullName>
    </submittedName>
</protein>
<reference evidence="2 3" key="1">
    <citation type="submission" date="2024-04" db="EMBL/GenBank/DDBJ databases">
        <title>Methanococcoides sp. LMO-2.</title>
        <authorList>
            <person name="Liang L."/>
        </authorList>
    </citation>
    <scope>NUCLEOTIDE SEQUENCE [LARGE SCALE GENOMIC DNA]</scope>
    <source>
        <strain evidence="2 3">LMO-2</strain>
    </source>
</reference>
<dbReference type="EMBL" id="JBCAUS010000005">
    <property type="protein sequence ID" value="MEL4305663.1"/>
    <property type="molecule type" value="Genomic_DNA"/>
</dbReference>
<keyword evidence="3" id="KW-1185">Reference proteome</keyword>
<dbReference type="Proteomes" id="UP001396646">
    <property type="component" value="Unassembled WGS sequence"/>
</dbReference>
<name>A0ABU9KXI7_9EURY</name>
<dbReference type="Gene3D" id="3.30.70.120">
    <property type="match status" value="1"/>
</dbReference>
<dbReference type="PANTHER" id="PTHR35983:SF1">
    <property type="entry name" value="UPF0166 PROTEIN TM_0021"/>
    <property type="match status" value="1"/>
</dbReference>
<sequence>MRSAVLRIYLSENDRCNGRPAHEVILEFMRDSKIAGATVLHGIEGYGVHSKIHTTSVLRLGTGLPMILEAVDSEEKIREILPELCRMVPKELITLQQVEIISGEKI</sequence>
<dbReference type="Pfam" id="PF02641">
    <property type="entry name" value="DUF190"/>
    <property type="match status" value="1"/>
</dbReference>
<dbReference type="PANTHER" id="PTHR35983">
    <property type="entry name" value="UPF0166 PROTEIN TM_0021"/>
    <property type="match status" value="1"/>
</dbReference>
<proteinExistence type="inferred from homology"/>
<comment type="caution">
    <text evidence="2">The sequence shown here is derived from an EMBL/GenBank/DDBJ whole genome shotgun (WGS) entry which is preliminary data.</text>
</comment>
<dbReference type="InterPro" id="IPR015867">
    <property type="entry name" value="N-reg_PII/ATP_PRibTrfase_C"/>
</dbReference>
<comment type="similarity">
    <text evidence="1">Belongs to the UPF0166 family.</text>
</comment>
<organism evidence="2 3">
    <name type="scientific">Methanococcoides cohabitans</name>
    <dbReference type="NCBI Taxonomy" id="3136559"/>
    <lineage>
        <taxon>Archaea</taxon>
        <taxon>Methanobacteriati</taxon>
        <taxon>Methanobacteriota</taxon>
        <taxon>Stenosarchaea group</taxon>
        <taxon>Methanomicrobia</taxon>
        <taxon>Methanosarcinales</taxon>
        <taxon>Methanosarcinaceae</taxon>
        <taxon>Methanococcoides</taxon>
    </lineage>
</organism>